<dbReference type="InterPro" id="IPR050707">
    <property type="entry name" value="HTH_MetabolicPath_Reg"/>
</dbReference>
<dbReference type="PANTHER" id="PTHR30136">
    <property type="entry name" value="HELIX-TURN-HELIX TRANSCRIPTIONAL REGULATOR, ICLR FAMILY"/>
    <property type="match status" value="1"/>
</dbReference>
<dbReference type="GO" id="GO:0003700">
    <property type="term" value="F:DNA-binding transcription factor activity"/>
    <property type="evidence" value="ECO:0007669"/>
    <property type="project" value="TreeGrafter"/>
</dbReference>
<accession>A0A4R6UXT4</accession>
<gene>
    <name evidence="9" type="ORF">EV188_10947</name>
</gene>
<keyword evidence="4" id="KW-0804">Transcription</keyword>
<dbReference type="FunFam" id="1.10.10.10:FF:000056">
    <property type="entry name" value="IclR family transcriptional regulator"/>
    <property type="match status" value="1"/>
</dbReference>
<dbReference type="SMART" id="SM00346">
    <property type="entry name" value="HTH_ICLR"/>
    <property type="match status" value="1"/>
</dbReference>
<reference evidence="9 10" key="1">
    <citation type="submission" date="2019-03" db="EMBL/GenBank/DDBJ databases">
        <title>Genomic Encyclopedia of Type Strains, Phase IV (KMG-IV): sequencing the most valuable type-strain genomes for metagenomic binning, comparative biology and taxonomic classification.</title>
        <authorList>
            <person name="Goeker M."/>
        </authorList>
    </citation>
    <scope>NUCLEOTIDE SEQUENCE [LARGE SCALE GENOMIC DNA]</scope>
    <source>
        <strain evidence="9 10">DSM 45775</strain>
    </source>
</reference>
<dbReference type="PROSITE" id="PS51077">
    <property type="entry name" value="HTH_ICLR"/>
    <property type="match status" value="1"/>
</dbReference>
<evidence type="ECO:0000313" key="10">
    <source>
        <dbReference type="Proteomes" id="UP000295705"/>
    </source>
</evidence>
<proteinExistence type="predicted"/>
<dbReference type="SUPFAM" id="SSF55781">
    <property type="entry name" value="GAF domain-like"/>
    <property type="match status" value="1"/>
</dbReference>
<sequence>MARTGRPADRQVESVQKAIAVLDVLAAAGEELGTNEIARRTGVNASTVSRLLATLVAPGLVQYHQASGRYGLGIRILQLAGAARETLDIRRIARPSLEDLVAVSGETATLSVPGEHDVMTLDFVQSPQSVRSVAEVGRNSVRHATAVGKVFLAHGGRAPDELTRFTEHTITDHDVLEREIARIRERGWAVSRAEREPDLVGVAVPVLDADGDLVAILGVQGPRGRLDEARAEVLAGTLGEHARTVASAF</sequence>
<dbReference type="InterPro" id="IPR036388">
    <property type="entry name" value="WH-like_DNA-bd_sf"/>
</dbReference>
<dbReference type="GO" id="GO:0045892">
    <property type="term" value="P:negative regulation of DNA-templated transcription"/>
    <property type="evidence" value="ECO:0007669"/>
    <property type="project" value="TreeGrafter"/>
</dbReference>
<dbReference type="InterPro" id="IPR036390">
    <property type="entry name" value="WH_DNA-bd_sf"/>
</dbReference>
<dbReference type="PROSITE" id="PS51078">
    <property type="entry name" value="ICLR_ED"/>
    <property type="match status" value="1"/>
</dbReference>
<dbReference type="PANTHER" id="PTHR30136:SF24">
    <property type="entry name" value="HTH-TYPE TRANSCRIPTIONAL REPRESSOR ALLR"/>
    <property type="match status" value="1"/>
</dbReference>
<dbReference type="EMBL" id="SNYO01000009">
    <property type="protein sequence ID" value="TDQ50839.1"/>
    <property type="molecule type" value="Genomic_DNA"/>
</dbReference>
<organism evidence="9 10">
    <name type="scientific">Actinomycetospora succinea</name>
    <dbReference type="NCBI Taxonomy" id="663603"/>
    <lineage>
        <taxon>Bacteria</taxon>
        <taxon>Bacillati</taxon>
        <taxon>Actinomycetota</taxon>
        <taxon>Actinomycetes</taxon>
        <taxon>Pseudonocardiales</taxon>
        <taxon>Pseudonocardiaceae</taxon>
        <taxon>Actinomycetospora</taxon>
    </lineage>
</organism>
<evidence type="ECO:0000256" key="1">
    <source>
        <dbReference type="ARBA" id="ARBA00022798"/>
    </source>
</evidence>
<keyword evidence="10" id="KW-1185">Reference proteome</keyword>
<dbReference type="Proteomes" id="UP000295705">
    <property type="component" value="Unassembled WGS sequence"/>
</dbReference>
<protein>
    <recommendedName>
        <fullName evidence="6">Glycerol operon regulatory protein</fullName>
    </recommendedName>
</protein>
<comment type="function">
    <text evidence="5">May be an activator protein for the gylABX operon.</text>
</comment>
<dbReference type="AlphaFoldDB" id="A0A4R6UXT4"/>
<dbReference type="InterPro" id="IPR005471">
    <property type="entry name" value="Tscrpt_reg_IclR_N"/>
</dbReference>
<evidence type="ECO:0000256" key="4">
    <source>
        <dbReference type="ARBA" id="ARBA00023163"/>
    </source>
</evidence>
<dbReference type="InterPro" id="IPR029016">
    <property type="entry name" value="GAF-like_dom_sf"/>
</dbReference>
<keyword evidence="2" id="KW-0805">Transcription regulation</keyword>
<dbReference type="SUPFAM" id="SSF46785">
    <property type="entry name" value="Winged helix' DNA-binding domain"/>
    <property type="match status" value="1"/>
</dbReference>
<feature type="domain" description="HTH iclR-type" evidence="7">
    <location>
        <begin position="12"/>
        <end position="74"/>
    </location>
</feature>
<comment type="caution">
    <text evidence="9">The sequence shown here is derived from an EMBL/GenBank/DDBJ whole genome shotgun (WGS) entry which is preliminary data.</text>
</comment>
<feature type="domain" description="IclR-ED" evidence="8">
    <location>
        <begin position="75"/>
        <end position="249"/>
    </location>
</feature>
<evidence type="ECO:0000313" key="9">
    <source>
        <dbReference type="EMBL" id="TDQ50839.1"/>
    </source>
</evidence>
<dbReference type="GO" id="GO:0006071">
    <property type="term" value="P:glycerol metabolic process"/>
    <property type="evidence" value="ECO:0007669"/>
    <property type="project" value="UniProtKB-KW"/>
</dbReference>
<dbReference type="Pfam" id="PF01614">
    <property type="entry name" value="IclR_C"/>
    <property type="match status" value="1"/>
</dbReference>
<name>A0A4R6UXT4_9PSEU</name>
<keyword evidence="3" id="KW-0238">DNA-binding</keyword>
<dbReference type="Pfam" id="PF09339">
    <property type="entry name" value="HTH_IclR"/>
    <property type="match status" value="1"/>
</dbReference>
<evidence type="ECO:0000259" key="7">
    <source>
        <dbReference type="PROSITE" id="PS51077"/>
    </source>
</evidence>
<evidence type="ECO:0000256" key="2">
    <source>
        <dbReference type="ARBA" id="ARBA00023015"/>
    </source>
</evidence>
<keyword evidence="1" id="KW-0319">Glycerol metabolism</keyword>
<dbReference type="GO" id="GO:0003677">
    <property type="term" value="F:DNA binding"/>
    <property type="evidence" value="ECO:0007669"/>
    <property type="project" value="UniProtKB-KW"/>
</dbReference>
<evidence type="ECO:0000256" key="3">
    <source>
        <dbReference type="ARBA" id="ARBA00023125"/>
    </source>
</evidence>
<evidence type="ECO:0000256" key="5">
    <source>
        <dbReference type="ARBA" id="ARBA00058938"/>
    </source>
</evidence>
<dbReference type="RefSeq" id="WP_133828910.1">
    <property type="nucleotide sequence ID" value="NZ_BAABHR010000003.1"/>
</dbReference>
<dbReference type="OrthoDB" id="7274111at2"/>
<dbReference type="InterPro" id="IPR014757">
    <property type="entry name" value="Tscrpt_reg_IclR_C"/>
</dbReference>
<dbReference type="Gene3D" id="1.10.10.10">
    <property type="entry name" value="Winged helix-like DNA-binding domain superfamily/Winged helix DNA-binding domain"/>
    <property type="match status" value="1"/>
</dbReference>
<evidence type="ECO:0000259" key="8">
    <source>
        <dbReference type="PROSITE" id="PS51078"/>
    </source>
</evidence>
<evidence type="ECO:0000256" key="6">
    <source>
        <dbReference type="ARBA" id="ARBA00070406"/>
    </source>
</evidence>
<dbReference type="Gene3D" id="3.30.450.40">
    <property type="match status" value="1"/>
</dbReference>